<keyword evidence="4" id="KW-1185">Reference proteome</keyword>
<feature type="region of interest" description="Disordered" evidence="1">
    <location>
        <begin position="67"/>
        <end position="153"/>
    </location>
</feature>
<accession>A0A6B0GNA7</accession>
<feature type="region of interest" description="Disordered" evidence="1">
    <location>
        <begin position="19"/>
        <end position="45"/>
    </location>
</feature>
<dbReference type="Proteomes" id="UP000451471">
    <property type="component" value="Unassembled WGS sequence"/>
</dbReference>
<evidence type="ECO:0000313" key="4">
    <source>
        <dbReference type="Proteomes" id="UP000451471"/>
    </source>
</evidence>
<dbReference type="RefSeq" id="WP_158205110.1">
    <property type="nucleotide sequence ID" value="NZ_WSZK01000023.1"/>
</dbReference>
<evidence type="ECO:0000313" key="3">
    <source>
        <dbReference type="EMBL" id="MWG35431.1"/>
    </source>
</evidence>
<name>A0A6B0GNA7_9EURY</name>
<dbReference type="InterPro" id="IPR055734">
    <property type="entry name" value="DUF7310"/>
</dbReference>
<evidence type="ECO:0000259" key="2">
    <source>
        <dbReference type="Pfam" id="PF23991"/>
    </source>
</evidence>
<comment type="caution">
    <text evidence="3">The sequence shown here is derived from an EMBL/GenBank/DDBJ whole genome shotgun (WGS) entry which is preliminary data.</text>
</comment>
<dbReference type="AlphaFoldDB" id="A0A6B0GNA7"/>
<evidence type="ECO:0000256" key="1">
    <source>
        <dbReference type="SAM" id="MobiDB-lite"/>
    </source>
</evidence>
<dbReference type="Pfam" id="PF23991">
    <property type="entry name" value="DUF7310"/>
    <property type="match status" value="1"/>
</dbReference>
<proteinExistence type="predicted"/>
<sequence>MTDRSPTADRSLADRVAAIERALTDDTDPEGHPRDDATLRTPRVTTERVEALEADLEALRASVDALRGVVDGLDRPADADHTRQGRDTSSVAPPTPTGPDGPDDALGDLFAPTGRVIPDPEPVDASTERTDASDTTPADDGPTGILARVTETL</sequence>
<feature type="compositionally biased region" description="Basic and acidic residues" evidence="1">
    <location>
        <begin position="72"/>
        <end position="86"/>
    </location>
</feature>
<gene>
    <name evidence="3" type="ORF">GQS65_13205</name>
</gene>
<feature type="domain" description="DUF7310" evidence="2">
    <location>
        <begin position="12"/>
        <end position="75"/>
    </location>
</feature>
<reference evidence="3 4" key="1">
    <citation type="submission" date="2019-12" db="EMBL/GenBank/DDBJ databases">
        <title>Halocatena pleomorpha gen. nov. sp. nov., an extremely halophilic archaeon of family Halobacteriaceae isolated from saltpan soil.</title>
        <authorList>
            <person name="Pal Y."/>
            <person name="Verma A."/>
            <person name="Krishnamurthi S."/>
            <person name="Kumar P."/>
        </authorList>
    </citation>
    <scope>NUCLEOTIDE SEQUENCE [LARGE SCALE GENOMIC DNA]</scope>
    <source>
        <strain evidence="3 4">JCM 16495</strain>
    </source>
</reference>
<protein>
    <recommendedName>
        <fullName evidence="2">DUF7310 domain-containing protein</fullName>
    </recommendedName>
</protein>
<feature type="compositionally biased region" description="Basic and acidic residues" evidence="1">
    <location>
        <begin position="29"/>
        <end position="38"/>
    </location>
</feature>
<dbReference type="EMBL" id="WSZK01000023">
    <property type="protein sequence ID" value="MWG35431.1"/>
    <property type="molecule type" value="Genomic_DNA"/>
</dbReference>
<organism evidence="3 4">
    <name type="scientific">Halomarina oriensis</name>
    <dbReference type="NCBI Taxonomy" id="671145"/>
    <lineage>
        <taxon>Archaea</taxon>
        <taxon>Methanobacteriati</taxon>
        <taxon>Methanobacteriota</taxon>
        <taxon>Stenosarchaea group</taxon>
        <taxon>Halobacteria</taxon>
        <taxon>Halobacteriales</taxon>
        <taxon>Natronomonadaceae</taxon>
        <taxon>Halomarina</taxon>
    </lineage>
</organism>